<dbReference type="InterPro" id="IPR010730">
    <property type="entry name" value="HET"/>
</dbReference>
<feature type="compositionally biased region" description="Polar residues" evidence="1">
    <location>
        <begin position="59"/>
        <end position="69"/>
    </location>
</feature>
<evidence type="ECO:0000313" key="4">
    <source>
        <dbReference type="Proteomes" id="UP000652219"/>
    </source>
</evidence>
<dbReference type="PANTHER" id="PTHR33112:SF12">
    <property type="entry name" value="HETEROKARYON INCOMPATIBILITY DOMAIN-CONTAINING PROTEIN"/>
    <property type="match status" value="1"/>
</dbReference>
<reference evidence="3 4" key="1">
    <citation type="journal article" date="2020" name="Phytopathology">
        <title>Genome Sequence Resources of Colletotrichum truncatum, C. plurivorum, C. musicola, and C. sojae: Four Species Pathogenic to Soybean (Glycine max).</title>
        <authorList>
            <person name="Rogerio F."/>
            <person name="Boufleur T.R."/>
            <person name="Ciampi-Guillardi M."/>
            <person name="Sukno S.A."/>
            <person name="Thon M.R."/>
            <person name="Massola Junior N.S."/>
            <person name="Baroncelli R."/>
        </authorList>
    </citation>
    <scope>NUCLEOTIDE SEQUENCE [LARGE SCALE GENOMIC DNA]</scope>
    <source>
        <strain evidence="3 4">LFN0009</strain>
    </source>
</reference>
<feature type="compositionally biased region" description="Low complexity" evidence="1">
    <location>
        <begin position="33"/>
        <end position="43"/>
    </location>
</feature>
<evidence type="ECO:0000256" key="1">
    <source>
        <dbReference type="SAM" id="MobiDB-lite"/>
    </source>
</evidence>
<dbReference type="Proteomes" id="UP000652219">
    <property type="component" value="Unassembled WGS sequence"/>
</dbReference>
<organism evidence="3 4">
    <name type="scientific">Colletotrichum sojae</name>
    <dbReference type="NCBI Taxonomy" id="2175907"/>
    <lineage>
        <taxon>Eukaryota</taxon>
        <taxon>Fungi</taxon>
        <taxon>Dikarya</taxon>
        <taxon>Ascomycota</taxon>
        <taxon>Pezizomycotina</taxon>
        <taxon>Sordariomycetes</taxon>
        <taxon>Hypocreomycetidae</taxon>
        <taxon>Glomerellales</taxon>
        <taxon>Glomerellaceae</taxon>
        <taxon>Colletotrichum</taxon>
        <taxon>Colletotrichum orchidearum species complex</taxon>
    </lineage>
</organism>
<comment type="caution">
    <text evidence="3">The sequence shown here is derived from an EMBL/GenBank/DDBJ whole genome shotgun (WGS) entry which is preliminary data.</text>
</comment>
<sequence length="883" mass="99421">MDSPWRNPDTNTKQSSGNTLSIHSTEGRRRLSRSSLHSSTSRSPNTTPERSPRPERNTSRLNDGSIQSPDDSKRTRSWRDKKSYPLCKNCTKLGFDRFASDSASGASTPEANYVELGFLHVIHNYKDNKCGFCSLLFDSIAVHDRFKHPAIKNCMPTDVTGQTFGQWADALDWKRRFIRDIIPPVVTLVGRINKNPSATVSIQATDDGLFRVGAKGFGVASKPLSTFNLRVTEPHPRIEGEFLRYGNQLGDRIDIKGTFRNVLDYCMSNHQKCCHPDWARFLQPPGGTHFRLIDVYERKIVSCEILSRRQPDGKPPPDAALSYVWGKTNDDFFKLKTGDLHEGNVDADTPIDSMSLHPQFPTQWHLCIVQDQDTRDGNTTAQQSQIRQMDRIYGYATIVIVAAGGSDANTGIRGVTKDRKHEPKQISRQIRDGVNVLLPVQYPTDYGTWDSRAWTLQEKLLSKRMLVFGEDYASLHCRHRTAWREDMSARDAGNDPAPIHHLSPPTTSVNIRSQARGIPGQMPVTYRSALFTEYAKILGEYTSRNLTQPRDILAGITGLLNILDASDGPSSSTANDTLSGLPERFIGLALLWQPPATQSNGLTRRIVGDRAPIARGDNSHHESRFPSWSWAGWDRGVQNRDGVRFEDPFWVSTYPDLFLRKMAVEGFSMEPEERYRPLVMWYTTETKEAPAMFRKSSTLTELSRSFRQRLRPVNGHGLGLRFEDSGAEAAFSQVATFKVGSAGKPRVEVLWWAKQEGRSQEIVQPPGFPRNQQNGERQDFEVVKEHAISEHHIKDSDGNVVGYVIPTNREQRLDGMELNFSLLSESQYWGNEERVDIGDFPLYNVMMIDWGSSGGVATRVGLGKVRKEAWVSSKPVIRTVILG</sequence>
<feature type="domain" description="Heterokaryon incompatibility" evidence="2">
    <location>
        <begin position="319"/>
        <end position="458"/>
    </location>
</feature>
<name>A0A8H6JKD3_9PEZI</name>
<dbReference type="EMBL" id="WIGN01000040">
    <property type="protein sequence ID" value="KAF6814824.1"/>
    <property type="molecule type" value="Genomic_DNA"/>
</dbReference>
<dbReference type="PANTHER" id="PTHR33112">
    <property type="entry name" value="DOMAIN PROTEIN, PUTATIVE-RELATED"/>
    <property type="match status" value="1"/>
</dbReference>
<evidence type="ECO:0000313" key="3">
    <source>
        <dbReference type="EMBL" id="KAF6814824.1"/>
    </source>
</evidence>
<evidence type="ECO:0000259" key="2">
    <source>
        <dbReference type="Pfam" id="PF06985"/>
    </source>
</evidence>
<feature type="region of interest" description="Disordered" evidence="1">
    <location>
        <begin position="488"/>
        <end position="512"/>
    </location>
</feature>
<dbReference type="Pfam" id="PF06985">
    <property type="entry name" value="HET"/>
    <property type="match status" value="1"/>
</dbReference>
<feature type="region of interest" description="Disordered" evidence="1">
    <location>
        <begin position="1"/>
        <end position="78"/>
    </location>
</feature>
<protein>
    <recommendedName>
        <fullName evidence="2">Heterokaryon incompatibility domain-containing protein</fullName>
    </recommendedName>
</protein>
<dbReference type="AlphaFoldDB" id="A0A8H6JKD3"/>
<feature type="compositionally biased region" description="Polar residues" evidence="1">
    <location>
        <begin position="8"/>
        <end position="24"/>
    </location>
</feature>
<accession>A0A8H6JKD3</accession>
<keyword evidence="4" id="KW-1185">Reference proteome</keyword>
<proteinExistence type="predicted"/>
<gene>
    <name evidence="3" type="ORF">CSOJ01_03835</name>
</gene>